<dbReference type="Proteomes" id="UP000037397">
    <property type="component" value="Unassembled WGS sequence"/>
</dbReference>
<name>A0A0L6CJY2_9MICO</name>
<evidence type="ECO:0000313" key="3">
    <source>
        <dbReference type="Proteomes" id="UP000037397"/>
    </source>
</evidence>
<reference evidence="3" key="1">
    <citation type="submission" date="2015-03" db="EMBL/GenBank/DDBJ databases">
        <title>Luteipulveratus halotolerans sp. nov., a novel actinobacterium (Dermacoccaceae) from Sarawak, Malaysia.</title>
        <authorList>
            <person name="Juboi H."/>
            <person name="Basik A."/>
            <person name="Shamsul S.S."/>
            <person name="Arnold P."/>
            <person name="Schmitt E.K."/>
            <person name="Sanglier J.-J."/>
            <person name="Yeo T."/>
        </authorList>
    </citation>
    <scope>NUCLEOTIDE SEQUENCE [LARGE SCALE GENOMIC DNA]</scope>
    <source>
        <strain evidence="3">C296001</strain>
    </source>
</reference>
<dbReference type="EMBL" id="LAIR01000002">
    <property type="protein sequence ID" value="KNX37925.1"/>
    <property type="molecule type" value="Genomic_DNA"/>
</dbReference>
<gene>
    <name evidence="2" type="ORF">VV01_13420</name>
</gene>
<protein>
    <submittedName>
        <fullName evidence="2">Uncharacterized protein</fullName>
    </submittedName>
</protein>
<comment type="caution">
    <text evidence="2">The sequence shown here is derived from an EMBL/GenBank/DDBJ whole genome shotgun (WGS) entry which is preliminary data.</text>
</comment>
<evidence type="ECO:0000256" key="1">
    <source>
        <dbReference type="SAM" id="MobiDB-lite"/>
    </source>
</evidence>
<accession>A0A0L6CJY2</accession>
<dbReference type="AlphaFoldDB" id="A0A0L6CJY2"/>
<organism evidence="2 3">
    <name type="scientific">Luteipulveratus halotolerans</name>
    <dbReference type="NCBI Taxonomy" id="1631356"/>
    <lineage>
        <taxon>Bacteria</taxon>
        <taxon>Bacillati</taxon>
        <taxon>Actinomycetota</taxon>
        <taxon>Actinomycetes</taxon>
        <taxon>Micrococcales</taxon>
        <taxon>Dermacoccaceae</taxon>
        <taxon>Luteipulveratus</taxon>
    </lineage>
</organism>
<keyword evidence="3" id="KW-1185">Reference proteome</keyword>
<evidence type="ECO:0000313" key="2">
    <source>
        <dbReference type="EMBL" id="KNX37925.1"/>
    </source>
</evidence>
<feature type="region of interest" description="Disordered" evidence="1">
    <location>
        <begin position="285"/>
        <end position="313"/>
    </location>
</feature>
<proteinExistence type="predicted"/>
<sequence>MSLLAVEPDGVADEPSVAPLCDGAGVLLPDEVVPAEDDPSDCSWPGAVPLAPGRAAVEVGLCDDVLLGAVVEEDVPDCVRGDASAAPSADSGACCGVNPLIGGSVGSFQRLLDGLGVVVPDGAVVDGVGNGGGVVVVDGAVVVPLGRVVDGVLDDVDESWALVLELVLRVDALDGRDGGAGVSCGTGCGCARRSDVVSRAEVCGRVGGREAAPVPDVAECVPVAEKDGTVVLAALSSPETWVCSSELEESRAPPGPGVAEVVPPKMPPIVPSWCSTGTWAPVTAAATDDRDRPANATPAAAPVCSRRRRSRAL</sequence>